<organism evidence="1 2">
    <name type="scientific">Sphingobacterium detergens</name>
    <dbReference type="NCBI Taxonomy" id="1145106"/>
    <lineage>
        <taxon>Bacteria</taxon>
        <taxon>Pseudomonadati</taxon>
        <taxon>Bacteroidota</taxon>
        <taxon>Sphingobacteriia</taxon>
        <taxon>Sphingobacteriales</taxon>
        <taxon>Sphingobacteriaceae</taxon>
        <taxon>Sphingobacterium</taxon>
    </lineage>
</organism>
<dbReference type="RefSeq" id="WP_120258693.1">
    <property type="nucleotide sequence ID" value="NZ_RAPY01000001.1"/>
</dbReference>
<dbReference type="SUPFAM" id="SSF141571">
    <property type="entry name" value="Pentapeptide repeat-like"/>
    <property type="match status" value="1"/>
</dbReference>
<dbReference type="OrthoDB" id="67652at2"/>
<dbReference type="Proteomes" id="UP000286246">
    <property type="component" value="Unassembled WGS sequence"/>
</dbReference>
<dbReference type="EMBL" id="RAPY01000001">
    <property type="protein sequence ID" value="RKE57101.1"/>
    <property type="molecule type" value="Genomic_DNA"/>
</dbReference>
<dbReference type="Gene3D" id="2.160.20.80">
    <property type="entry name" value="E3 ubiquitin-protein ligase SopA"/>
    <property type="match status" value="1"/>
</dbReference>
<proteinExistence type="predicted"/>
<name>A0A420BK03_SPHD1</name>
<dbReference type="AlphaFoldDB" id="A0A420BK03"/>
<keyword evidence="2" id="KW-1185">Reference proteome</keyword>
<evidence type="ECO:0000313" key="2">
    <source>
        <dbReference type="Proteomes" id="UP000286246"/>
    </source>
</evidence>
<accession>A0A420BK03</accession>
<gene>
    <name evidence="1" type="ORF">DFQ12_1977</name>
</gene>
<evidence type="ECO:0000313" key="1">
    <source>
        <dbReference type="EMBL" id="RKE57101.1"/>
    </source>
</evidence>
<sequence>MEHAIEKVFGQNEIETFDFSYKIFKNCSFIKSTIKSKDFSNSVFLNCHFTSCEFIDCNFQSTVFKNLGSWYDCTFKSNNFLKTVIGNIKIEKLMFSTNNFNKTLFDGTEMSAVVFDGKIDSSWFYGVSSAESLYARDFFIIKKLKPLKKPSINFEGAELNDVVFSRGLDLSNIKFPDKSHLKTVINPLQFFDSFLNKCRRIFSDKESKDFCREFIDRSLFNTDSQGMPMLLIDLKTFDESRDTRVQRIVELLKAS</sequence>
<reference evidence="1 2" key="1">
    <citation type="submission" date="2018-09" db="EMBL/GenBank/DDBJ databases">
        <title>Genomic Encyclopedia of Type Strains, Phase III (KMG-III): the genomes of soil and plant-associated and newly described type strains.</title>
        <authorList>
            <person name="Whitman W."/>
        </authorList>
    </citation>
    <scope>NUCLEOTIDE SEQUENCE [LARGE SCALE GENOMIC DNA]</scope>
    <source>
        <strain evidence="1 2">CECT 7938</strain>
    </source>
</reference>
<comment type="caution">
    <text evidence="1">The sequence shown here is derived from an EMBL/GenBank/DDBJ whole genome shotgun (WGS) entry which is preliminary data.</text>
</comment>
<protein>
    <submittedName>
        <fullName evidence="1">Pentapeptide repeat protein</fullName>
    </submittedName>
</protein>